<reference evidence="10" key="2">
    <citation type="journal article" date="2007" name="Science">
        <title>Draft genome sequence of the sexually transmitted pathogen Trichomonas vaginalis.</title>
        <authorList>
            <person name="Carlton J.M."/>
            <person name="Hirt R.P."/>
            <person name="Silva J.C."/>
            <person name="Delcher A.L."/>
            <person name="Schatz M."/>
            <person name="Zhao Q."/>
            <person name="Wortman J.R."/>
            <person name="Bidwell S.L."/>
            <person name="Alsmark U.C.M."/>
            <person name="Besteiro S."/>
            <person name="Sicheritz-Ponten T."/>
            <person name="Noel C.J."/>
            <person name="Dacks J.B."/>
            <person name="Foster P.G."/>
            <person name="Simillion C."/>
            <person name="Van de Peer Y."/>
            <person name="Miranda-Saavedra D."/>
            <person name="Barton G.J."/>
            <person name="Westrop G.D."/>
            <person name="Mueller S."/>
            <person name="Dessi D."/>
            <person name="Fiori P.L."/>
            <person name="Ren Q."/>
            <person name="Paulsen I."/>
            <person name="Zhang H."/>
            <person name="Bastida-Corcuera F.D."/>
            <person name="Simoes-Barbosa A."/>
            <person name="Brown M.T."/>
            <person name="Hayes R.D."/>
            <person name="Mukherjee M."/>
            <person name="Okumura C.Y."/>
            <person name="Schneider R."/>
            <person name="Smith A.J."/>
            <person name="Vanacova S."/>
            <person name="Villalvazo M."/>
            <person name="Haas B.J."/>
            <person name="Pertea M."/>
            <person name="Feldblyum T.V."/>
            <person name="Utterback T.R."/>
            <person name="Shu C.L."/>
            <person name="Osoegawa K."/>
            <person name="de Jong P.J."/>
            <person name="Hrdy I."/>
            <person name="Horvathova L."/>
            <person name="Zubacova Z."/>
            <person name="Dolezal P."/>
            <person name="Malik S.B."/>
            <person name="Logsdon J.M. Jr."/>
            <person name="Henze K."/>
            <person name="Gupta A."/>
            <person name="Wang C.C."/>
            <person name="Dunne R.L."/>
            <person name="Upcroft J.A."/>
            <person name="Upcroft P."/>
            <person name="White O."/>
            <person name="Salzberg S.L."/>
            <person name="Tang P."/>
            <person name="Chiu C.-H."/>
            <person name="Lee Y.-S."/>
            <person name="Embley T.M."/>
            <person name="Coombs G.H."/>
            <person name="Mottram J.C."/>
            <person name="Tachezy J."/>
            <person name="Fraser-Liggett C.M."/>
            <person name="Johnson P.J."/>
        </authorList>
    </citation>
    <scope>NUCLEOTIDE SEQUENCE [LARGE SCALE GENOMIC DNA]</scope>
    <source>
        <strain evidence="10">G3</strain>
    </source>
</reference>
<dbReference type="VEuPathDB" id="TrichDB:TVAGG3_0969880"/>
<keyword evidence="6 8" id="KW-0012">Acyltransferase</keyword>
<evidence type="ECO:0000256" key="3">
    <source>
        <dbReference type="ARBA" id="ARBA00022692"/>
    </source>
</evidence>
<dbReference type="eggNOG" id="KOG1311">
    <property type="taxonomic scope" value="Eukaryota"/>
</dbReference>
<evidence type="ECO:0000259" key="9">
    <source>
        <dbReference type="PROSITE" id="PS00479"/>
    </source>
</evidence>
<dbReference type="InParanoid" id="A2E3D3"/>
<dbReference type="GO" id="GO:0005783">
    <property type="term" value="C:endoplasmic reticulum"/>
    <property type="evidence" value="ECO:0000318"/>
    <property type="project" value="GO_Central"/>
</dbReference>
<keyword evidence="5 8" id="KW-0472">Membrane</keyword>
<dbReference type="Pfam" id="PF01529">
    <property type="entry name" value="DHHC"/>
    <property type="match status" value="1"/>
</dbReference>
<dbReference type="InterPro" id="IPR002219">
    <property type="entry name" value="PKC_DAG/PE"/>
</dbReference>
<dbReference type="GO" id="GO:0016020">
    <property type="term" value="C:membrane"/>
    <property type="evidence" value="ECO:0007669"/>
    <property type="project" value="UniProtKB-SubCell"/>
</dbReference>
<feature type="transmembrane region" description="Helical" evidence="8">
    <location>
        <begin position="18"/>
        <end position="40"/>
    </location>
</feature>
<evidence type="ECO:0000256" key="1">
    <source>
        <dbReference type="ARBA" id="ARBA00004141"/>
    </source>
</evidence>
<dbReference type="PANTHER" id="PTHR22883:SF23">
    <property type="entry name" value="PALMITOYLTRANSFERASE ZDHHC6"/>
    <property type="match status" value="1"/>
</dbReference>
<dbReference type="OMA" id="ETHPYSI"/>
<evidence type="ECO:0000256" key="5">
    <source>
        <dbReference type="ARBA" id="ARBA00023136"/>
    </source>
</evidence>
<dbReference type="PROSITE" id="PS50216">
    <property type="entry name" value="DHHC"/>
    <property type="match status" value="1"/>
</dbReference>
<dbReference type="AlphaFoldDB" id="A2E3D3"/>
<evidence type="ECO:0000313" key="10">
    <source>
        <dbReference type="EMBL" id="EAY12824.1"/>
    </source>
</evidence>
<dbReference type="VEuPathDB" id="TrichDB:TVAG_221770"/>
<keyword evidence="4 8" id="KW-1133">Transmembrane helix</keyword>
<dbReference type="InterPro" id="IPR001594">
    <property type="entry name" value="Palmitoyltrfase_DHHC"/>
</dbReference>
<comment type="similarity">
    <text evidence="7">Belongs to the DHHC palmitoyltransferase family. PFA5 subfamily.</text>
</comment>
<name>A2E3D3_TRIV3</name>
<reference evidence="10" key="1">
    <citation type="submission" date="2006-10" db="EMBL/GenBank/DDBJ databases">
        <authorList>
            <person name="Amadeo P."/>
            <person name="Zhao Q."/>
            <person name="Wortman J."/>
            <person name="Fraser-Liggett C."/>
            <person name="Carlton J."/>
        </authorList>
    </citation>
    <scope>NUCLEOTIDE SEQUENCE</scope>
    <source>
        <strain evidence="10">G3</strain>
    </source>
</reference>
<dbReference type="EMBL" id="DS113295">
    <property type="protein sequence ID" value="EAY12824.1"/>
    <property type="molecule type" value="Genomic_DNA"/>
</dbReference>
<keyword evidence="11" id="KW-1185">Reference proteome</keyword>
<dbReference type="PROSITE" id="PS00479">
    <property type="entry name" value="ZF_DAG_PE_1"/>
    <property type="match status" value="1"/>
</dbReference>
<feature type="transmembrane region" description="Helical" evidence="8">
    <location>
        <begin position="150"/>
        <end position="176"/>
    </location>
</feature>
<dbReference type="PANTHER" id="PTHR22883">
    <property type="entry name" value="ZINC FINGER DHHC DOMAIN CONTAINING PROTEIN"/>
    <property type="match status" value="1"/>
</dbReference>
<comment type="catalytic activity">
    <reaction evidence="8">
        <text>L-cysteinyl-[protein] + hexadecanoyl-CoA = S-hexadecanoyl-L-cysteinyl-[protein] + CoA</text>
        <dbReference type="Rhea" id="RHEA:36683"/>
        <dbReference type="Rhea" id="RHEA-COMP:10131"/>
        <dbReference type="Rhea" id="RHEA-COMP:11032"/>
        <dbReference type="ChEBI" id="CHEBI:29950"/>
        <dbReference type="ChEBI" id="CHEBI:57287"/>
        <dbReference type="ChEBI" id="CHEBI:57379"/>
        <dbReference type="ChEBI" id="CHEBI:74151"/>
        <dbReference type="EC" id="2.3.1.225"/>
    </reaction>
</comment>
<dbReference type="OrthoDB" id="9909019at2759"/>
<dbReference type="STRING" id="5722.A2E3D3"/>
<dbReference type="RefSeq" id="XP_001325047.1">
    <property type="nucleotide sequence ID" value="XM_001325012.1"/>
</dbReference>
<evidence type="ECO:0000256" key="7">
    <source>
        <dbReference type="ARBA" id="ARBA00038298"/>
    </source>
</evidence>
<dbReference type="GO" id="GO:0006612">
    <property type="term" value="P:protein targeting to membrane"/>
    <property type="evidence" value="ECO:0000318"/>
    <property type="project" value="GO_Central"/>
</dbReference>
<feature type="transmembrane region" description="Helical" evidence="8">
    <location>
        <begin position="99"/>
        <end position="121"/>
    </location>
</feature>
<protein>
    <recommendedName>
        <fullName evidence="8">Palmitoyltransferase</fullName>
        <ecNumber evidence="8">2.3.1.225</ecNumber>
    </recommendedName>
</protein>
<feature type="domain" description="Phorbol-ester/DAG-type" evidence="9">
    <location>
        <begin position="43"/>
        <end position="95"/>
    </location>
</feature>
<evidence type="ECO:0000256" key="6">
    <source>
        <dbReference type="ARBA" id="ARBA00023315"/>
    </source>
</evidence>
<keyword evidence="2 8" id="KW-0808">Transferase</keyword>
<dbReference type="EC" id="2.3.1.225" evidence="8"/>
<dbReference type="InterPro" id="IPR039859">
    <property type="entry name" value="PFA4/ZDH16/20/ERF2-like"/>
</dbReference>
<proteinExistence type="inferred from homology"/>
<gene>
    <name evidence="10" type="ORF">TVAG_221770</name>
</gene>
<comment type="subcellular location">
    <subcellularLocation>
        <location evidence="1">Membrane</location>
        <topology evidence="1">Multi-pass membrane protein</topology>
    </subcellularLocation>
</comment>
<evidence type="ECO:0000256" key="4">
    <source>
        <dbReference type="ARBA" id="ARBA00022989"/>
    </source>
</evidence>
<dbReference type="KEGG" id="tva:4770792"/>
<keyword evidence="3 8" id="KW-0812">Transmembrane</keyword>
<comment type="domain">
    <text evidence="8">The DHHC domain is required for palmitoyltransferase activity.</text>
</comment>
<dbReference type="GO" id="GO:0019706">
    <property type="term" value="F:protein-cysteine S-palmitoyltransferase activity"/>
    <property type="evidence" value="ECO:0000318"/>
    <property type="project" value="GO_Central"/>
</dbReference>
<evidence type="ECO:0000256" key="8">
    <source>
        <dbReference type="RuleBase" id="RU079119"/>
    </source>
</evidence>
<dbReference type="GO" id="GO:0005794">
    <property type="term" value="C:Golgi apparatus"/>
    <property type="evidence" value="ECO:0000318"/>
    <property type="project" value="GO_Central"/>
</dbReference>
<evidence type="ECO:0000256" key="2">
    <source>
        <dbReference type="ARBA" id="ARBA00022679"/>
    </source>
</evidence>
<sequence>MIMFWCFVHPCTQVHCSYFFSIPFCVIYIIGIVLFVFVTLETHPYSIKLTREQSHFCKYCNAYVPNNAKHCRQCNKCRVGFDHHCPFINNCVTTCNYNMFYYGILCFISSGLMSCCAIGIISKNYKSYKNIYIEKLSKYYSTNITKTKFWVLYGFTLLIDLALTIPLGILIAYHIYFQANNITTYDHILKAQENYPEKLQKFCCACDKRSRILSMVNDE</sequence>
<organism evidence="10 11">
    <name type="scientific">Trichomonas vaginalis (strain ATCC PRA-98 / G3)</name>
    <dbReference type="NCBI Taxonomy" id="412133"/>
    <lineage>
        <taxon>Eukaryota</taxon>
        <taxon>Metamonada</taxon>
        <taxon>Parabasalia</taxon>
        <taxon>Trichomonadida</taxon>
        <taxon>Trichomonadidae</taxon>
        <taxon>Trichomonas</taxon>
    </lineage>
</organism>
<dbReference type="Proteomes" id="UP000001542">
    <property type="component" value="Unassembled WGS sequence"/>
</dbReference>
<evidence type="ECO:0000313" key="11">
    <source>
        <dbReference type="Proteomes" id="UP000001542"/>
    </source>
</evidence>
<accession>A2E3D3</accession>